<keyword evidence="5 7" id="KW-0408">Iron</keyword>
<dbReference type="Gene3D" id="1.10.630.10">
    <property type="entry name" value="Cytochrome P450"/>
    <property type="match status" value="1"/>
</dbReference>
<comment type="similarity">
    <text evidence="1 8">Belongs to the cytochrome P450 family.</text>
</comment>
<dbReference type="PROSITE" id="PS00086">
    <property type="entry name" value="CYTOCHROME_P450"/>
    <property type="match status" value="1"/>
</dbReference>
<evidence type="ECO:0000256" key="2">
    <source>
        <dbReference type="ARBA" id="ARBA00022617"/>
    </source>
</evidence>
<dbReference type="PRINTS" id="PR00463">
    <property type="entry name" value="EP450I"/>
</dbReference>
<dbReference type="GO" id="GO:0005506">
    <property type="term" value="F:iron ion binding"/>
    <property type="evidence" value="ECO:0007669"/>
    <property type="project" value="InterPro"/>
</dbReference>
<dbReference type="OrthoDB" id="7376058at2"/>
<evidence type="ECO:0000256" key="4">
    <source>
        <dbReference type="ARBA" id="ARBA00023002"/>
    </source>
</evidence>
<keyword evidence="2 7" id="KW-0349">Heme</keyword>
<evidence type="ECO:0000256" key="6">
    <source>
        <dbReference type="ARBA" id="ARBA00023033"/>
    </source>
</evidence>
<dbReference type="InterPro" id="IPR017972">
    <property type="entry name" value="Cyt_P450_CS"/>
</dbReference>
<evidence type="ECO:0000256" key="8">
    <source>
        <dbReference type="RuleBase" id="RU000461"/>
    </source>
</evidence>
<evidence type="ECO:0000256" key="3">
    <source>
        <dbReference type="ARBA" id="ARBA00022723"/>
    </source>
</evidence>
<dbReference type="InterPro" id="IPR001128">
    <property type="entry name" value="Cyt_P450"/>
</dbReference>
<protein>
    <submittedName>
        <fullName evidence="9">Cytochrome P450</fullName>
    </submittedName>
</protein>
<feature type="binding site" description="axial binding residue" evidence="7">
    <location>
        <position position="394"/>
    </location>
    <ligand>
        <name>heme</name>
        <dbReference type="ChEBI" id="CHEBI:30413"/>
    </ligand>
    <ligandPart>
        <name>Fe</name>
        <dbReference type="ChEBI" id="CHEBI:18248"/>
    </ligandPart>
</feature>
<reference evidence="9 10" key="1">
    <citation type="submission" date="2018-09" db="EMBL/GenBank/DDBJ databases">
        <title>YIM PH21274 draft genome.</title>
        <authorList>
            <person name="Miao C."/>
        </authorList>
    </citation>
    <scope>NUCLEOTIDE SEQUENCE [LARGE SCALE GENOMIC DNA]</scope>
    <source>
        <strain evidence="9 10">YIM PH 21724</strain>
    </source>
</reference>
<accession>A0A3A4KGF4</accession>
<dbReference type="InterPro" id="IPR002401">
    <property type="entry name" value="Cyt_P450_E_grp-I"/>
</dbReference>
<dbReference type="GO" id="GO:0004497">
    <property type="term" value="F:monooxygenase activity"/>
    <property type="evidence" value="ECO:0007669"/>
    <property type="project" value="UniProtKB-KW"/>
</dbReference>
<dbReference type="Pfam" id="PF00067">
    <property type="entry name" value="p450"/>
    <property type="match status" value="1"/>
</dbReference>
<dbReference type="EMBL" id="QZFU01000028">
    <property type="protein sequence ID" value="RJO72511.1"/>
    <property type="molecule type" value="Genomic_DNA"/>
</dbReference>
<keyword evidence="6 8" id="KW-0503">Monooxygenase</keyword>
<dbReference type="GO" id="GO:0020037">
    <property type="term" value="F:heme binding"/>
    <property type="evidence" value="ECO:0007669"/>
    <property type="project" value="InterPro"/>
</dbReference>
<comment type="caution">
    <text evidence="9">The sequence shown here is derived from an EMBL/GenBank/DDBJ whole genome shotgun (WGS) entry which is preliminary data.</text>
</comment>
<dbReference type="Proteomes" id="UP000266677">
    <property type="component" value="Unassembled WGS sequence"/>
</dbReference>
<dbReference type="GO" id="GO:0016705">
    <property type="term" value="F:oxidoreductase activity, acting on paired donors, with incorporation or reduction of molecular oxygen"/>
    <property type="evidence" value="ECO:0007669"/>
    <property type="project" value="InterPro"/>
</dbReference>
<evidence type="ECO:0000313" key="10">
    <source>
        <dbReference type="Proteomes" id="UP000266677"/>
    </source>
</evidence>
<dbReference type="PANTHER" id="PTHR24291">
    <property type="entry name" value="CYTOCHROME P450 FAMILY 4"/>
    <property type="match status" value="1"/>
</dbReference>
<gene>
    <name evidence="9" type="ORF">D5S18_22285</name>
</gene>
<keyword evidence="10" id="KW-1185">Reference proteome</keyword>
<proteinExistence type="inferred from homology"/>
<dbReference type="RefSeq" id="WP_120043037.1">
    <property type="nucleotide sequence ID" value="NZ_QZFU01000028.1"/>
</dbReference>
<keyword evidence="4 8" id="KW-0560">Oxidoreductase</keyword>
<dbReference type="AlphaFoldDB" id="A0A3A4KGF4"/>
<evidence type="ECO:0000313" key="9">
    <source>
        <dbReference type="EMBL" id="RJO72511.1"/>
    </source>
</evidence>
<sequence>MNTQTRPPAEIPGGLPLLGHGLELKRRTGEFLTSLQSADPVVLIRLGRRAMYVVNDAELMRQVMRQPDIFARGGPMTERFRTLFGNGLGISEGEFHHRQRRVLQPAFHRNRLVDYAAQVGELVSQRCDSWYEGANLRVEREMDELALANITGVIFAPEAELDRRRFMDATGAVLGGLFRRTTDVTGLLTGLPTAANRRFRDAETYLRQTIQSTIDAYRARGRDRGDLLSLMLFARDEAGAPLMADWQIHDEVLTFFIAGSNTISNTLSWACHELATHPDIEKRLHAEVDEVLAGRVAEFADLTRLEFTRRVLTETLRSRTQGFFQTRVTTAATELGGYRIPAGESVLYSFHALHHNPEIFAAPEHFDPDRWLPERVTARQRAAFLPFGAGVHGCIAEAFSWMELTIVLATLTARWRLVPVPGHEPKPKPAMTLPVDALPMTPHRRHIDRRL</sequence>
<dbReference type="InterPro" id="IPR050196">
    <property type="entry name" value="Cytochrome_P450_Monoox"/>
</dbReference>
<evidence type="ECO:0000256" key="5">
    <source>
        <dbReference type="ARBA" id="ARBA00023004"/>
    </source>
</evidence>
<dbReference type="PANTHER" id="PTHR24291:SF50">
    <property type="entry name" value="BIFUNCTIONAL ALBAFLAVENONE MONOOXYGENASE_TERPENE SYNTHASE"/>
    <property type="match status" value="1"/>
</dbReference>
<dbReference type="InterPro" id="IPR036396">
    <property type="entry name" value="Cyt_P450_sf"/>
</dbReference>
<name>A0A3A4KGF4_9NOCA</name>
<comment type="cofactor">
    <cofactor evidence="7">
        <name>heme</name>
        <dbReference type="ChEBI" id="CHEBI:30413"/>
    </cofactor>
</comment>
<organism evidence="9 10">
    <name type="scientific">Nocardia panacis</name>
    <dbReference type="NCBI Taxonomy" id="2340916"/>
    <lineage>
        <taxon>Bacteria</taxon>
        <taxon>Bacillati</taxon>
        <taxon>Actinomycetota</taxon>
        <taxon>Actinomycetes</taxon>
        <taxon>Mycobacteriales</taxon>
        <taxon>Nocardiaceae</taxon>
        <taxon>Nocardia</taxon>
    </lineage>
</organism>
<evidence type="ECO:0000256" key="7">
    <source>
        <dbReference type="PIRSR" id="PIRSR602401-1"/>
    </source>
</evidence>
<keyword evidence="3 7" id="KW-0479">Metal-binding</keyword>
<dbReference type="PRINTS" id="PR00385">
    <property type="entry name" value="P450"/>
</dbReference>
<dbReference type="SUPFAM" id="SSF48264">
    <property type="entry name" value="Cytochrome P450"/>
    <property type="match status" value="1"/>
</dbReference>
<evidence type="ECO:0000256" key="1">
    <source>
        <dbReference type="ARBA" id="ARBA00010617"/>
    </source>
</evidence>